<dbReference type="Proteomes" id="UP000887577">
    <property type="component" value="Unplaced"/>
</dbReference>
<evidence type="ECO:0000256" key="1">
    <source>
        <dbReference type="SAM" id="Phobius"/>
    </source>
</evidence>
<protein>
    <submittedName>
        <fullName evidence="3">Uncharacterized protein</fullName>
    </submittedName>
</protein>
<feature type="transmembrane region" description="Helical" evidence="1">
    <location>
        <begin position="12"/>
        <end position="30"/>
    </location>
</feature>
<keyword evidence="1" id="KW-0812">Transmembrane</keyword>
<keyword evidence="1" id="KW-0472">Membrane</keyword>
<accession>A0A914YV79</accession>
<evidence type="ECO:0000313" key="2">
    <source>
        <dbReference type="Proteomes" id="UP000887577"/>
    </source>
</evidence>
<dbReference type="WBParaSite" id="PSU_v2.g3879.t1">
    <property type="protein sequence ID" value="PSU_v2.g3879.t1"/>
    <property type="gene ID" value="PSU_v2.g3879"/>
</dbReference>
<organism evidence="2 3">
    <name type="scientific">Panagrolaimus superbus</name>
    <dbReference type="NCBI Taxonomy" id="310955"/>
    <lineage>
        <taxon>Eukaryota</taxon>
        <taxon>Metazoa</taxon>
        <taxon>Ecdysozoa</taxon>
        <taxon>Nematoda</taxon>
        <taxon>Chromadorea</taxon>
        <taxon>Rhabditida</taxon>
        <taxon>Tylenchina</taxon>
        <taxon>Panagrolaimomorpha</taxon>
        <taxon>Panagrolaimoidea</taxon>
        <taxon>Panagrolaimidae</taxon>
        <taxon>Panagrolaimus</taxon>
    </lineage>
</organism>
<name>A0A914YV79_9BILA</name>
<proteinExistence type="predicted"/>
<keyword evidence="1" id="KW-1133">Transmembrane helix</keyword>
<feature type="transmembrane region" description="Helical" evidence="1">
    <location>
        <begin position="56"/>
        <end position="81"/>
    </location>
</feature>
<sequence length="106" mass="11827">MPLFHKQIWSTKWYIVVMLILPIICVAHRFTAEGMYQINPAGYISVGYVDKNFETFGLTVAAIIYGINAFISICLAILTVIKHIQLRNATALLTADTSVKLLGKLL</sequence>
<dbReference type="AlphaFoldDB" id="A0A914YV79"/>
<evidence type="ECO:0000313" key="3">
    <source>
        <dbReference type="WBParaSite" id="PSU_v2.g3879.t1"/>
    </source>
</evidence>
<reference evidence="3" key="1">
    <citation type="submission" date="2022-11" db="UniProtKB">
        <authorList>
            <consortium name="WormBaseParasite"/>
        </authorList>
    </citation>
    <scope>IDENTIFICATION</scope>
</reference>
<keyword evidence="2" id="KW-1185">Reference proteome</keyword>